<comment type="caution">
    <text evidence="1">The sequence shown here is derived from an EMBL/GenBank/DDBJ whole genome shotgun (WGS) entry which is preliminary data.</text>
</comment>
<dbReference type="Gene3D" id="3.60.10.10">
    <property type="entry name" value="Endonuclease/exonuclease/phosphatase"/>
    <property type="match status" value="1"/>
</dbReference>
<dbReference type="SUPFAM" id="SSF56219">
    <property type="entry name" value="DNase I-like"/>
    <property type="match status" value="1"/>
</dbReference>
<proteinExistence type="predicted"/>
<evidence type="ECO:0000313" key="1">
    <source>
        <dbReference type="EMBL" id="KAI5439292.1"/>
    </source>
</evidence>
<keyword evidence="2" id="KW-1185">Reference proteome</keyword>
<accession>A0A9D4YGQ7</accession>
<dbReference type="PANTHER" id="PTHR33710:SF80">
    <property type="entry name" value="ENDONUCLEASE_EXONUCLEASE_PHOSPHATASE"/>
    <property type="match status" value="1"/>
</dbReference>
<dbReference type="Proteomes" id="UP001058974">
    <property type="component" value="Chromosome 2"/>
</dbReference>
<protein>
    <submittedName>
        <fullName evidence="1">Uncharacterized protein</fullName>
    </submittedName>
</protein>
<gene>
    <name evidence="1" type="ORF">KIW84_024894</name>
</gene>
<dbReference type="Gramene" id="Psat02G0489400-T1">
    <property type="protein sequence ID" value="KAI5439292.1"/>
    <property type="gene ID" value="KIW84_024894"/>
</dbReference>
<evidence type="ECO:0000313" key="2">
    <source>
        <dbReference type="Proteomes" id="UP001058974"/>
    </source>
</evidence>
<dbReference type="InterPro" id="IPR036691">
    <property type="entry name" value="Endo/exonu/phosph_ase_sf"/>
</dbReference>
<sequence>MIGIGNVRGLNNVGKCREIGACLDKIKPALAILLEIRVKSTKTNIIRNKLGKNWMFADNYSKHDNGRIWILYDDTKLKVICLASLAQFLHFGIFNIIGEPKAWCTTIYVFNTLEQWKFLWGDNEKIHPGISDPWFLIGGFNNVLQAQDIIGGNNVHECEYTYLVELMEKTYLFEKESIGDHFTWSNKQSNGIIYSRIGRVTANMNQLTQNDNTILSIKDPCVSVHAILCLQEQVQRTTTKRYFKFQNVVTTSEGFLEVVITNWQQPLIVNAMYILWKKLKRFQKKEDGSLITTQADFEEKILRFYGRLVGSETTSIKGIDIEAIRQGKQLSSDQCAQLIRLVIEEEIIVALKGISDNSAPGVDGYGAKFFKST</sequence>
<organism evidence="1 2">
    <name type="scientific">Pisum sativum</name>
    <name type="common">Garden pea</name>
    <name type="synonym">Lathyrus oleraceus</name>
    <dbReference type="NCBI Taxonomy" id="3888"/>
    <lineage>
        <taxon>Eukaryota</taxon>
        <taxon>Viridiplantae</taxon>
        <taxon>Streptophyta</taxon>
        <taxon>Embryophyta</taxon>
        <taxon>Tracheophyta</taxon>
        <taxon>Spermatophyta</taxon>
        <taxon>Magnoliopsida</taxon>
        <taxon>eudicotyledons</taxon>
        <taxon>Gunneridae</taxon>
        <taxon>Pentapetalae</taxon>
        <taxon>rosids</taxon>
        <taxon>fabids</taxon>
        <taxon>Fabales</taxon>
        <taxon>Fabaceae</taxon>
        <taxon>Papilionoideae</taxon>
        <taxon>50 kb inversion clade</taxon>
        <taxon>NPAAA clade</taxon>
        <taxon>Hologalegina</taxon>
        <taxon>IRL clade</taxon>
        <taxon>Fabeae</taxon>
        <taxon>Lathyrus</taxon>
    </lineage>
</organism>
<dbReference type="EMBL" id="JAMSHJ010000002">
    <property type="protein sequence ID" value="KAI5439292.1"/>
    <property type="molecule type" value="Genomic_DNA"/>
</dbReference>
<name>A0A9D4YGQ7_PEA</name>
<reference evidence="1 2" key="1">
    <citation type="journal article" date="2022" name="Nat. Genet.">
        <title>Improved pea reference genome and pan-genome highlight genomic features and evolutionary characteristics.</title>
        <authorList>
            <person name="Yang T."/>
            <person name="Liu R."/>
            <person name="Luo Y."/>
            <person name="Hu S."/>
            <person name="Wang D."/>
            <person name="Wang C."/>
            <person name="Pandey M.K."/>
            <person name="Ge S."/>
            <person name="Xu Q."/>
            <person name="Li N."/>
            <person name="Li G."/>
            <person name="Huang Y."/>
            <person name="Saxena R.K."/>
            <person name="Ji Y."/>
            <person name="Li M."/>
            <person name="Yan X."/>
            <person name="He Y."/>
            <person name="Liu Y."/>
            <person name="Wang X."/>
            <person name="Xiang C."/>
            <person name="Varshney R.K."/>
            <person name="Ding H."/>
            <person name="Gao S."/>
            <person name="Zong X."/>
        </authorList>
    </citation>
    <scope>NUCLEOTIDE SEQUENCE [LARGE SCALE GENOMIC DNA]</scope>
    <source>
        <strain evidence="1 2">cv. Zhongwan 6</strain>
    </source>
</reference>
<dbReference type="Gramene" id="Psat2g167600.1">
    <property type="protein sequence ID" value="Psat2g167600.1.cds"/>
    <property type="gene ID" value="Psat2g167600"/>
</dbReference>
<dbReference type="AlphaFoldDB" id="A0A9D4YGQ7"/>
<dbReference type="PANTHER" id="PTHR33710">
    <property type="entry name" value="BNAC02G09200D PROTEIN"/>
    <property type="match status" value="1"/>
</dbReference>